<feature type="transmembrane region" description="Helical" evidence="1">
    <location>
        <begin position="162"/>
        <end position="184"/>
    </location>
</feature>
<evidence type="ECO:0000259" key="2">
    <source>
        <dbReference type="SMART" id="SM00014"/>
    </source>
</evidence>
<dbReference type="GO" id="GO:0050380">
    <property type="term" value="F:undecaprenyl-diphosphatase activity"/>
    <property type="evidence" value="ECO:0007669"/>
    <property type="project" value="UniProtKB-EC"/>
</dbReference>
<dbReference type="Pfam" id="PF01569">
    <property type="entry name" value="PAP2"/>
    <property type="match status" value="1"/>
</dbReference>
<evidence type="ECO:0000256" key="1">
    <source>
        <dbReference type="SAM" id="Phobius"/>
    </source>
</evidence>
<dbReference type="RefSeq" id="WP_183539679.1">
    <property type="nucleotide sequence ID" value="NZ_JACHHV010000012.1"/>
</dbReference>
<comment type="caution">
    <text evidence="3">The sequence shown here is derived from an EMBL/GenBank/DDBJ whole genome shotgun (WGS) entry which is preliminary data.</text>
</comment>
<feature type="transmembrane region" description="Helical" evidence="1">
    <location>
        <begin position="94"/>
        <end position="114"/>
    </location>
</feature>
<dbReference type="InterPro" id="IPR000326">
    <property type="entry name" value="PAP2/HPO"/>
</dbReference>
<accession>A0A841C6C9</accession>
<keyword evidence="1" id="KW-0812">Transmembrane</keyword>
<evidence type="ECO:0000313" key="3">
    <source>
        <dbReference type="EMBL" id="MBB5888015.1"/>
    </source>
</evidence>
<evidence type="ECO:0000313" key="4">
    <source>
        <dbReference type="Proteomes" id="UP000562464"/>
    </source>
</evidence>
<proteinExistence type="predicted"/>
<dbReference type="EMBL" id="JACHHV010000012">
    <property type="protein sequence ID" value="MBB5888015.1"/>
    <property type="molecule type" value="Genomic_DNA"/>
</dbReference>
<dbReference type="InterPro" id="IPR036938">
    <property type="entry name" value="PAP2/HPO_sf"/>
</dbReference>
<gene>
    <name evidence="3" type="ORF">HNQ37_000905</name>
</gene>
<name>A0A841C6C9_9LACT</name>
<keyword evidence="3" id="KW-0378">Hydrolase</keyword>
<feature type="transmembrane region" description="Helical" evidence="1">
    <location>
        <begin position="7"/>
        <end position="26"/>
    </location>
</feature>
<organism evidence="3 4">
    <name type="scientific">Lactovum miscens</name>
    <dbReference type="NCBI Taxonomy" id="190387"/>
    <lineage>
        <taxon>Bacteria</taxon>
        <taxon>Bacillati</taxon>
        <taxon>Bacillota</taxon>
        <taxon>Bacilli</taxon>
        <taxon>Lactobacillales</taxon>
        <taxon>Streptococcaceae</taxon>
        <taxon>Lactovum</taxon>
    </lineage>
</organism>
<feature type="transmembrane region" description="Helical" evidence="1">
    <location>
        <begin position="60"/>
        <end position="82"/>
    </location>
</feature>
<dbReference type="EC" id="3.6.1.27" evidence="3"/>
<dbReference type="PANTHER" id="PTHR14969">
    <property type="entry name" value="SPHINGOSINE-1-PHOSPHATE PHOSPHOHYDROLASE"/>
    <property type="match status" value="1"/>
</dbReference>
<feature type="transmembrane region" description="Helical" evidence="1">
    <location>
        <begin position="134"/>
        <end position="155"/>
    </location>
</feature>
<keyword evidence="1" id="KW-0472">Membrane</keyword>
<reference evidence="3 4" key="1">
    <citation type="submission" date="2020-08" db="EMBL/GenBank/DDBJ databases">
        <title>Genomic Encyclopedia of Type Strains, Phase IV (KMG-IV): sequencing the most valuable type-strain genomes for metagenomic binning, comparative biology and taxonomic classification.</title>
        <authorList>
            <person name="Goeker M."/>
        </authorList>
    </citation>
    <scope>NUCLEOTIDE SEQUENCE [LARGE SCALE GENOMIC DNA]</scope>
    <source>
        <strain evidence="3 4">DSM 14925</strain>
    </source>
</reference>
<dbReference type="Proteomes" id="UP000562464">
    <property type="component" value="Unassembled WGS sequence"/>
</dbReference>
<dbReference type="SMART" id="SM00014">
    <property type="entry name" value="acidPPc"/>
    <property type="match status" value="1"/>
</dbReference>
<feature type="transmembrane region" description="Helical" evidence="1">
    <location>
        <begin position="190"/>
        <end position="211"/>
    </location>
</feature>
<dbReference type="AlphaFoldDB" id="A0A841C6C9"/>
<dbReference type="SUPFAM" id="SSF48317">
    <property type="entry name" value="Acid phosphatase/Vanadium-dependent haloperoxidase"/>
    <property type="match status" value="1"/>
</dbReference>
<dbReference type="CDD" id="cd03392">
    <property type="entry name" value="PAP2_like_2"/>
    <property type="match status" value="1"/>
</dbReference>
<dbReference type="Gene3D" id="1.20.144.10">
    <property type="entry name" value="Phosphatidic acid phosphatase type 2/haloperoxidase"/>
    <property type="match status" value="2"/>
</dbReference>
<keyword evidence="1" id="KW-1133">Transmembrane helix</keyword>
<dbReference type="PANTHER" id="PTHR14969:SF13">
    <property type="entry name" value="AT30094P"/>
    <property type="match status" value="1"/>
</dbReference>
<feature type="domain" description="Phosphatidic acid phosphatase type 2/haloperoxidase" evidence="2">
    <location>
        <begin position="93"/>
        <end position="205"/>
    </location>
</feature>
<keyword evidence="4" id="KW-1185">Reference proteome</keyword>
<sequence>MHKKFHYSLGGTCLVLFTMLAIMVHLKFQKAPVNIFINDTTIQKFIFSFHFNLLTTLAKYINVGFGPNGGLVMIFVFVILVLIFKKANRWISSIYLLTTSGVGISLNTEIKNLVGRTRPFVTQLITETDKSFPSGHSTGATLLIGGLFLVIVSNIRSLPLKVLLGIVASVIVLTVMASRVYLGVHYPTDTIAGALFGLSILHLSYPTFYKYSVQKSRKRSR</sequence>
<protein>
    <submittedName>
        <fullName evidence="3">Undecaprenyl-diphosphatase</fullName>
        <ecNumber evidence="3">3.6.1.27</ecNumber>
    </submittedName>
</protein>